<dbReference type="CDD" id="cd03391">
    <property type="entry name" value="PAP2_containing_2_like"/>
    <property type="match status" value="1"/>
</dbReference>
<keyword evidence="27" id="KW-1185">Reference proteome</keyword>
<evidence type="ECO:0000256" key="9">
    <source>
        <dbReference type="ARBA" id="ARBA00023098"/>
    </source>
</evidence>
<dbReference type="EC" id="3.6.1.68" evidence="15"/>
<evidence type="ECO:0000256" key="12">
    <source>
        <dbReference type="ARBA" id="ARBA00036036"/>
    </source>
</evidence>
<organism evidence="26 27">
    <name type="scientific">Acipenser oxyrinchus oxyrinchus</name>
    <dbReference type="NCBI Taxonomy" id="40147"/>
    <lineage>
        <taxon>Eukaryota</taxon>
        <taxon>Metazoa</taxon>
        <taxon>Chordata</taxon>
        <taxon>Craniata</taxon>
        <taxon>Vertebrata</taxon>
        <taxon>Euteleostomi</taxon>
        <taxon>Actinopterygii</taxon>
        <taxon>Chondrostei</taxon>
        <taxon>Acipenseriformes</taxon>
        <taxon>Acipenseridae</taxon>
        <taxon>Acipenser</taxon>
    </lineage>
</organism>
<comment type="caution">
    <text evidence="26">The sequence shown here is derived from an EMBL/GenBank/DDBJ whole genome shotgun (WGS) entry which is preliminary data.</text>
</comment>
<dbReference type="GO" id="GO:0006629">
    <property type="term" value="P:lipid metabolic process"/>
    <property type="evidence" value="ECO:0007669"/>
    <property type="project" value="UniProtKB-KW"/>
</dbReference>
<evidence type="ECO:0000256" key="7">
    <source>
        <dbReference type="ARBA" id="ARBA00022824"/>
    </source>
</evidence>
<keyword evidence="6" id="KW-0378">Hydrolase</keyword>
<evidence type="ECO:0000256" key="20">
    <source>
        <dbReference type="ARBA" id="ARBA00048426"/>
    </source>
</evidence>
<comment type="catalytic activity">
    <reaction evidence="20">
        <text>(2E,6E)-farnesyl diphosphate + H2O = (2E,6E)-farnesyl phosphate + phosphate + H(+)</text>
        <dbReference type="Rhea" id="RHEA:48128"/>
        <dbReference type="ChEBI" id="CHEBI:15377"/>
        <dbReference type="ChEBI" id="CHEBI:15378"/>
        <dbReference type="ChEBI" id="CHEBI:43474"/>
        <dbReference type="ChEBI" id="CHEBI:88226"/>
        <dbReference type="ChEBI" id="CHEBI:175763"/>
    </reaction>
    <physiologicalReaction direction="left-to-right" evidence="20">
        <dbReference type="Rhea" id="RHEA:48129"/>
    </physiologicalReaction>
</comment>
<evidence type="ECO:0000256" key="5">
    <source>
        <dbReference type="ARBA" id="ARBA00022692"/>
    </source>
</evidence>
<dbReference type="GO" id="GO:0042392">
    <property type="term" value="F:sphingosine-1-phosphate phosphatase activity"/>
    <property type="evidence" value="ECO:0007669"/>
    <property type="project" value="TreeGrafter"/>
</dbReference>
<evidence type="ECO:0000256" key="23">
    <source>
        <dbReference type="SAM" id="MobiDB-lite"/>
    </source>
</evidence>
<feature type="domain" description="Phosphatidic acid phosphatase type 2/haloperoxidase" evidence="25">
    <location>
        <begin position="178"/>
        <end position="290"/>
    </location>
</feature>
<evidence type="ECO:0000259" key="25">
    <source>
        <dbReference type="SMART" id="SM00014"/>
    </source>
</evidence>
<dbReference type="GO" id="GO:0005637">
    <property type="term" value="C:nuclear inner membrane"/>
    <property type="evidence" value="ECO:0007669"/>
    <property type="project" value="UniProtKB-SubCell"/>
</dbReference>
<feature type="transmembrane region" description="Helical" evidence="24">
    <location>
        <begin position="238"/>
        <end position="263"/>
    </location>
</feature>
<dbReference type="Gene3D" id="1.20.144.10">
    <property type="entry name" value="Phosphatidic acid phosphatase type 2/haloperoxidase"/>
    <property type="match status" value="1"/>
</dbReference>
<keyword evidence="10 24" id="KW-0472">Membrane</keyword>
<comment type="catalytic activity">
    <reaction evidence="18">
        <text>presqualene phosphate + H2O = presqualene alcohol + phosphate</text>
        <dbReference type="Rhea" id="RHEA:68024"/>
        <dbReference type="ChEBI" id="CHEBI:15377"/>
        <dbReference type="ChEBI" id="CHEBI:43474"/>
        <dbReference type="ChEBI" id="CHEBI:176803"/>
        <dbReference type="ChEBI" id="CHEBI:176962"/>
    </reaction>
    <physiologicalReaction direction="left-to-right" evidence="18">
        <dbReference type="Rhea" id="RHEA:68025"/>
    </physiologicalReaction>
</comment>
<keyword evidence="7" id="KW-0256">Endoplasmic reticulum</keyword>
<comment type="catalytic activity">
    <reaction evidence="14">
        <text>(2E,6E,10E)-geranylgeranyl phosphate + H2O = (2E,6E,10E)-geranylgeraniol + phosphate</text>
        <dbReference type="Rhea" id="RHEA:68016"/>
        <dbReference type="ChEBI" id="CHEBI:15377"/>
        <dbReference type="ChEBI" id="CHEBI:43474"/>
        <dbReference type="ChEBI" id="CHEBI:46762"/>
        <dbReference type="ChEBI" id="CHEBI:144936"/>
    </reaction>
    <physiologicalReaction direction="left-to-right" evidence="14">
        <dbReference type="Rhea" id="RHEA:68017"/>
    </physiologicalReaction>
</comment>
<keyword evidence="5 24" id="KW-0812">Transmembrane</keyword>
<evidence type="ECO:0000313" key="26">
    <source>
        <dbReference type="EMBL" id="KAK1164296.1"/>
    </source>
</evidence>
<gene>
    <name evidence="26" type="primary">plpp6</name>
    <name evidence="26" type="ORF">AOXY_G16359</name>
</gene>
<evidence type="ECO:0000256" key="17">
    <source>
        <dbReference type="ARBA" id="ARBA00042093"/>
    </source>
</evidence>
<evidence type="ECO:0000256" key="11">
    <source>
        <dbReference type="ARBA" id="ARBA00023242"/>
    </source>
</evidence>
<protein>
    <recommendedName>
        <fullName evidence="16">Polyisoprenoid diphosphate/phosphate phosphohydrolase PLPP6</fullName>
        <ecNumber evidence="15">3.6.1.68</ecNumber>
    </recommendedName>
    <alternativeName>
        <fullName evidence="17">Phospholipid phosphatase 6</fullName>
    </alternativeName>
</protein>
<dbReference type="SMART" id="SM00014">
    <property type="entry name" value="acidPPc"/>
    <property type="match status" value="1"/>
</dbReference>
<proteinExistence type="inferred from homology"/>
<feature type="compositionally biased region" description="Low complexity" evidence="23">
    <location>
        <begin position="85"/>
        <end position="99"/>
    </location>
</feature>
<evidence type="ECO:0000256" key="24">
    <source>
        <dbReference type="SAM" id="Phobius"/>
    </source>
</evidence>
<feature type="transmembrane region" description="Helical" evidence="24">
    <location>
        <begin position="179"/>
        <end position="201"/>
    </location>
</feature>
<comment type="similarity">
    <text evidence="4">Belongs to the PA-phosphatase related phosphoesterase family.</text>
</comment>
<dbReference type="InterPro" id="IPR000326">
    <property type="entry name" value="PAP2/HPO"/>
</dbReference>
<dbReference type="SUPFAM" id="SSF48317">
    <property type="entry name" value="Acid phosphatase/Vanadium-dependent haloperoxidase"/>
    <property type="match status" value="1"/>
</dbReference>
<keyword evidence="11" id="KW-0539">Nucleus</keyword>
<evidence type="ECO:0000256" key="19">
    <source>
        <dbReference type="ARBA" id="ARBA00048331"/>
    </source>
</evidence>
<sequence>MAGVPSHRHVVLLCPKPTQCALRLAGTTGLRYSERQQDMPSPKAKNNAGRSLNRTPSPHLLQRQGSDPTSARLRASESPTRRRGSSSASASATGPQQQQLPEEDCMRLNPSFAGIALRSLLAIDLWMSKRLGVCAEEDSSWGSVRPLMKIIEISGHGIPWIAVTLYCMWKSDSAAGQEIMLNLLLALLLDVVLVGIVKALVRRRRPCHNRMDMFASFSVDRYSFPSGHATRAAMGARFLLTHLVLAAPVRVLVLLWAVLVGLSRVMLGRHNVTDVAFGFLMGYFQYSLVEALWVSTRLAEAAGILGVIGRVEGGWGGRV</sequence>
<evidence type="ECO:0000256" key="22">
    <source>
        <dbReference type="ARBA" id="ARBA00049227"/>
    </source>
</evidence>
<dbReference type="GO" id="GO:0005789">
    <property type="term" value="C:endoplasmic reticulum membrane"/>
    <property type="evidence" value="ECO:0007669"/>
    <property type="project" value="UniProtKB-SubCell"/>
</dbReference>
<keyword evidence="9" id="KW-0443">Lipid metabolism</keyword>
<comment type="catalytic activity">
    <reaction evidence="1">
        <text>1,2-dihexadecanoyl-sn-glycero-3-phosphate + H2O = 1,2-dihexadecanoyl-sn-glycerol + phosphate</text>
        <dbReference type="Rhea" id="RHEA:43236"/>
        <dbReference type="ChEBI" id="CHEBI:15377"/>
        <dbReference type="ChEBI" id="CHEBI:43474"/>
        <dbReference type="ChEBI" id="CHEBI:72859"/>
        <dbReference type="ChEBI" id="CHEBI:82929"/>
    </reaction>
    <physiologicalReaction direction="left-to-right" evidence="1">
        <dbReference type="Rhea" id="RHEA:43237"/>
    </physiologicalReaction>
</comment>
<evidence type="ECO:0000256" key="8">
    <source>
        <dbReference type="ARBA" id="ARBA00022989"/>
    </source>
</evidence>
<dbReference type="EMBL" id="JAGXEW010000014">
    <property type="protein sequence ID" value="KAK1164296.1"/>
    <property type="molecule type" value="Genomic_DNA"/>
</dbReference>
<dbReference type="Proteomes" id="UP001230051">
    <property type="component" value="Unassembled WGS sequence"/>
</dbReference>
<dbReference type="InterPro" id="IPR036938">
    <property type="entry name" value="PAP2/HPO_sf"/>
</dbReference>
<keyword evidence="8 24" id="KW-1133">Transmembrane helix</keyword>
<accession>A0AAD8G441</accession>
<comment type="catalytic activity">
    <reaction evidence="22">
        <text>(2E)-geranyl diphosphate + H2O = (2E)-geranyl phosphate + phosphate + H(+)</text>
        <dbReference type="Rhea" id="RHEA:47944"/>
        <dbReference type="ChEBI" id="CHEBI:15377"/>
        <dbReference type="ChEBI" id="CHEBI:15378"/>
        <dbReference type="ChEBI" id="CHEBI:43474"/>
        <dbReference type="ChEBI" id="CHEBI:58057"/>
        <dbReference type="ChEBI" id="CHEBI:88107"/>
        <dbReference type="EC" id="3.6.1.68"/>
    </reaction>
    <physiologicalReaction direction="left-to-right" evidence="22">
        <dbReference type="Rhea" id="RHEA:47945"/>
    </physiologicalReaction>
</comment>
<evidence type="ECO:0000256" key="21">
    <source>
        <dbReference type="ARBA" id="ARBA00048595"/>
    </source>
</evidence>
<evidence type="ECO:0000256" key="14">
    <source>
        <dbReference type="ARBA" id="ARBA00036255"/>
    </source>
</evidence>
<evidence type="ECO:0000256" key="13">
    <source>
        <dbReference type="ARBA" id="ARBA00036169"/>
    </source>
</evidence>
<evidence type="ECO:0000256" key="3">
    <source>
        <dbReference type="ARBA" id="ARBA00004540"/>
    </source>
</evidence>
<dbReference type="PANTHER" id="PTHR14969:SF18">
    <property type="entry name" value="POLYISOPRENOID DIPHOSPHATE_PHOSPHATE PHOSPHOHYDROLASE PLPP6"/>
    <property type="match status" value="1"/>
</dbReference>
<comment type="catalytic activity">
    <reaction evidence="12">
        <text>(2E,6E)-farnesyl phosphate + H2O = (2E,6E)-farnesol + phosphate</text>
        <dbReference type="Rhea" id="RHEA:48132"/>
        <dbReference type="ChEBI" id="CHEBI:15377"/>
        <dbReference type="ChEBI" id="CHEBI:16619"/>
        <dbReference type="ChEBI" id="CHEBI:43474"/>
        <dbReference type="ChEBI" id="CHEBI:88226"/>
    </reaction>
    <physiologicalReaction direction="left-to-right" evidence="12">
        <dbReference type="Rhea" id="RHEA:48133"/>
    </physiologicalReaction>
</comment>
<comment type="catalytic activity">
    <reaction evidence="13">
        <text>(2E)-geranyl phosphate + H2O = (2E)-geraniol + phosphate</text>
        <dbReference type="Rhea" id="RHEA:68020"/>
        <dbReference type="ChEBI" id="CHEBI:15377"/>
        <dbReference type="ChEBI" id="CHEBI:17447"/>
        <dbReference type="ChEBI" id="CHEBI:43474"/>
        <dbReference type="ChEBI" id="CHEBI:88107"/>
    </reaction>
    <physiologicalReaction direction="left-to-right" evidence="13">
        <dbReference type="Rhea" id="RHEA:68021"/>
    </physiologicalReaction>
</comment>
<reference evidence="26" key="1">
    <citation type="submission" date="2022-02" db="EMBL/GenBank/DDBJ databases">
        <title>Atlantic sturgeon de novo genome assembly.</title>
        <authorList>
            <person name="Stock M."/>
            <person name="Klopp C."/>
            <person name="Guiguen Y."/>
            <person name="Cabau C."/>
            <person name="Parinello H."/>
            <person name="Santidrian Yebra-Pimentel E."/>
            <person name="Kuhl H."/>
            <person name="Dirks R.P."/>
            <person name="Guessner J."/>
            <person name="Wuertz S."/>
            <person name="Du K."/>
            <person name="Schartl M."/>
        </authorList>
    </citation>
    <scope>NUCLEOTIDE SEQUENCE</scope>
    <source>
        <strain evidence="26">STURGEONOMICS-FGT-2020</strain>
        <tissue evidence="26">Whole blood</tissue>
    </source>
</reference>
<evidence type="ECO:0000313" key="27">
    <source>
        <dbReference type="Proteomes" id="UP001230051"/>
    </source>
</evidence>
<evidence type="ECO:0000256" key="1">
    <source>
        <dbReference type="ARBA" id="ARBA00001611"/>
    </source>
</evidence>
<comment type="catalytic activity">
    <reaction evidence="19">
        <text>presqualene diphosphate + H2O = presqualene phosphate + phosphate + H(+)</text>
        <dbReference type="Rhea" id="RHEA:67968"/>
        <dbReference type="ChEBI" id="CHEBI:15377"/>
        <dbReference type="ChEBI" id="CHEBI:15378"/>
        <dbReference type="ChEBI" id="CHEBI:43474"/>
        <dbReference type="ChEBI" id="CHEBI:57310"/>
        <dbReference type="ChEBI" id="CHEBI:176803"/>
    </reaction>
    <physiologicalReaction direction="left-to-right" evidence="19">
        <dbReference type="Rhea" id="RHEA:67969"/>
    </physiologicalReaction>
</comment>
<feature type="region of interest" description="Disordered" evidence="23">
    <location>
        <begin position="32"/>
        <end position="103"/>
    </location>
</feature>
<dbReference type="AlphaFoldDB" id="A0AAD8G441"/>
<name>A0AAD8G441_ACIOX</name>
<feature type="transmembrane region" description="Helical" evidence="24">
    <location>
        <begin position="275"/>
        <end position="294"/>
    </location>
</feature>
<comment type="subcellular location">
    <subcellularLocation>
        <location evidence="2">Endoplasmic reticulum membrane</location>
        <topology evidence="2">Multi-pass membrane protein</topology>
    </subcellularLocation>
    <subcellularLocation>
        <location evidence="3">Nucleus inner membrane</location>
    </subcellularLocation>
</comment>
<evidence type="ECO:0000256" key="6">
    <source>
        <dbReference type="ARBA" id="ARBA00022801"/>
    </source>
</evidence>
<evidence type="ECO:0000256" key="2">
    <source>
        <dbReference type="ARBA" id="ARBA00004477"/>
    </source>
</evidence>
<evidence type="ECO:0000256" key="18">
    <source>
        <dbReference type="ARBA" id="ARBA00047907"/>
    </source>
</evidence>
<dbReference type="Pfam" id="PF01569">
    <property type="entry name" value="PAP2"/>
    <property type="match status" value="1"/>
</dbReference>
<evidence type="ECO:0000256" key="10">
    <source>
        <dbReference type="ARBA" id="ARBA00023136"/>
    </source>
</evidence>
<evidence type="ECO:0000256" key="4">
    <source>
        <dbReference type="ARBA" id="ARBA00008816"/>
    </source>
</evidence>
<evidence type="ECO:0000256" key="15">
    <source>
        <dbReference type="ARBA" id="ARBA00038898"/>
    </source>
</evidence>
<dbReference type="PANTHER" id="PTHR14969">
    <property type="entry name" value="SPHINGOSINE-1-PHOSPHATE PHOSPHOHYDROLASE"/>
    <property type="match status" value="1"/>
</dbReference>
<evidence type="ECO:0000256" key="16">
    <source>
        <dbReference type="ARBA" id="ARBA00040581"/>
    </source>
</evidence>
<comment type="catalytic activity">
    <reaction evidence="21">
        <text>(2E,6E,10E)-geranylgeranyl diphosphate + H2O = (2E,6E,10E)-geranylgeranyl phosphate + phosphate + H(+)</text>
        <dbReference type="Rhea" id="RHEA:68008"/>
        <dbReference type="ChEBI" id="CHEBI:15377"/>
        <dbReference type="ChEBI" id="CHEBI:15378"/>
        <dbReference type="ChEBI" id="CHEBI:43474"/>
        <dbReference type="ChEBI" id="CHEBI:58756"/>
        <dbReference type="ChEBI" id="CHEBI:144936"/>
    </reaction>
    <physiologicalReaction direction="left-to-right" evidence="21">
        <dbReference type="Rhea" id="RHEA:68009"/>
    </physiologicalReaction>
</comment>